<evidence type="ECO:0000256" key="2">
    <source>
        <dbReference type="SAM" id="Phobius"/>
    </source>
</evidence>
<feature type="transmembrane region" description="Helical" evidence="2">
    <location>
        <begin position="161"/>
        <end position="182"/>
    </location>
</feature>
<keyword evidence="2" id="KW-1133">Transmembrane helix</keyword>
<comment type="caution">
    <text evidence="3">The sequence shown here is derived from an EMBL/GenBank/DDBJ whole genome shotgun (WGS) entry which is preliminary data.</text>
</comment>
<evidence type="ECO:0000313" key="4">
    <source>
        <dbReference type="Proteomes" id="UP000028701"/>
    </source>
</evidence>
<evidence type="ECO:0000256" key="1">
    <source>
        <dbReference type="SAM" id="MobiDB-lite"/>
    </source>
</evidence>
<sequence length="372" mass="38889">MTTIEQTGQERSKEAFSDAASALHSGNEHPSINLPFSVVIDGRSYDGISVSMAQAKVSGLAAPGLTQATRLAMFRFDFGAFVFSLPIAVIVDAANSETGQLALTFSEPAGPHMPQLRYILNAWLAGDVVNLHDMLQAKSRLPKTASGANAHMTSGRLLSKLLGIAVSAAASVLFIFGASALVSNRVYQHTVEGPALAVWNGPVLRATASGQLSFFASAPVNNQPLYTIESSSGASVTAVMPCDCTLREKYLNQGATVLAGDPVAQLSGAGETLVVEARFSSADLNALSDKAAIEMTMADGTVLPARLDNVKTKGANVDPAAMMVVTLKPQAAIQPSNANKPVRVSIDTTPAWLAAINDAGARLISPISNWKR</sequence>
<gene>
    <name evidence="3" type="ORF">RRU01S_26_00920</name>
</gene>
<feature type="region of interest" description="Disordered" evidence="1">
    <location>
        <begin position="1"/>
        <end position="24"/>
    </location>
</feature>
<organism evidence="3 4">
    <name type="scientific">Agrobacterium rubi TR3 = NBRC 13261</name>
    <dbReference type="NCBI Taxonomy" id="1368415"/>
    <lineage>
        <taxon>Bacteria</taxon>
        <taxon>Pseudomonadati</taxon>
        <taxon>Pseudomonadota</taxon>
        <taxon>Alphaproteobacteria</taxon>
        <taxon>Hyphomicrobiales</taxon>
        <taxon>Rhizobiaceae</taxon>
        <taxon>Rhizobium/Agrobacterium group</taxon>
        <taxon>Agrobacterium</taxon>
    </lineage>
</organism>
<dbReference type="RefSeq" id="WP_045231992.1">
    <property type="nucleotide sequence ID" value="NZ_BBJU01000026.1"/>
</dbReference>
<dbReference type="EMBL" id="BBJU01000026">
    <property type="protein sequence ID" value="GAK72565.1"/>
    <property type="molecule type" value="Genomic_DNA"/>
</dbReference>
<protein>
    <recommendedName>
        <fullName evidence="5">Alginate biosynthesis protein Alg44</fullName>
    </recommendedName>
</protein>
<keyword evidence="2" id="KW-0812">Transmembrane</keyword>
<name>A0A081D0W9_9HYPH</name>
<dbReference type="eggNOG" id="ENOG50323SC">
    <property type="taxonomic scope" value="Bacteria"/>
</dbReference>
<keyword evidence="2" id="KW-0472">Membrane</keyword>
<reference evidence="3 4" key="1">
    <citation type="submission" date="2014-08" db="EMBL/GenBank/DDBJ databases">
        <title>Whole genome shotgun sequence of Rhizobium rubi NBRC 13261.</title>
        <authorList>
            <person name="Katano-Makiyama Y."/>
            <person name="Hosoyama A."/>
            <person name="Hashimoto M."/>
            <person name="Hosoyama Y."/>
            <person name="Noguchi M."/>
            <person name="Tsuchikane K."/>
            <person name="Uohara A."/>
            <person name="Ohji S."/>
            <person name="Ichikawa N."/>
            <person name="Kimura A."/>
            <person name="Yamazoe A."/>
            <person name="Fujita N."/>
        </authorList>
    </citation>
    <scope>NUCLEOTIDE SEQUENCE [LARGE SCALE GENOMIC DNA]</scope>
    <source>
        <strain evidence="3 4">NBRC 13261</strain>
    </source>
</reference>
<accession>A0A081D0W9</accession>
<dbReference type="OrthoDB" id="8394711at2"/>
<evidence type="ECO:0008006" key="5">
    <source>
        <dbReference type="Google" id="ProtNLM"/>
    </source>
</evidence>
<dbReference type="AlphaFoldDB" id="A0A081D0W9"/>
<proteinExistence type="predicted"/>
<dbReference type="Proteomes" id="UP000028701">
    <property type="component" value="Unassembled WGS sequence"/>
</dbReference>
<evidence type="ECO:0000313" key="3">
    <source>
        <dbReference type="EMBL" id="GAK72565.1"/>
    </source>
</evidence>